<proteinExistence type="inferred from homology"/>
<evidence type="ECO:0000313" key="13">
    <source>
        <dbReference type="Proteomes" id="UP000278006"/>
    </source>
</evidence>
<dbReference type="RefSeq" id="WP_122227408.1">
    <property type="nucleotide sequence ID" value="NZ_RDQO01000002.1"/>
</dbReference>
<dbReference type="InterPro" id="IPR050106">
    <property type="entry name" value="HistidinolP_aminotransfase"/>
</dbReference>
<keyword evidence="13" id="KW-1185">Reference proteome</keyword>
<dbReference type="InterPro" id="IPR015421">
    <property type="entry name" value="PyrdxlP-dep_Trfase_major"/>
</dbReference>
<dbReference type="PANTHER" id="PTHR43643:SF6">
    <property type="entry name" value="HISTIDINOL-PHOSPHATE AMINOTRANSFERASE"/>
    <property type="match status" value="1"/>
</dbReference>
<comment type="pathway">
    <text evidence="1">Amino-acid biosynthesis; L-histidine biosynthesis; L-histidine from 5-phospho-alpha-D-ribose 1-diphosphate: step 7/9.</text>
</comment>
<evidence type="ECO:0000313" key="12">
    <source>
        <dbReference type="EMBL" id="RMX06336.1"/>
    </source>
</evidence>
<feature type="domain" description="Aminotransferase class I/classII large" evidence="11">
    <location>
        <begin position="25"/>
        <end position="375"/>
    </location>
</feature>
<dbReference type="InterPro" id="IPR015424">
    <property type="entry name" value="PyrdxlP-dep_Trfase"/>
</dbReference>
<dbReference type="OrthoDB" id="9813612at2"/>
<reference evidence="12 13" key="1">
    <citation type="submission" date="2018-10" db="EMBL/GenBank/DDBJ databases">
        <title>Draft genome of Cortibacter populi DSM10536.</title>
        <authorList>
            <person name="Bernier A.-M."/>
            <person name="Bernard K."/>
        </authorList>
    </citation>
    <scope>NUCLEOTIDE SEQUENCE [LARGE SCALE GENOMIC DNA]</scope>
    <source>
        <strain evidence="12 13">DSM 105136</strain>
    </source>
</reference>
<dbReference type="GO" id="GO:0004400">
    <property type="term" value="F:histidinol-phosphate transaminase activity"/>
    <property type="evidence" value="ECO:0007669"/>
    <property type="project" value="UniProtKB-EC"/>
</dbReference>
<keyword evidence="5" id="KW-0028">Amino-acid biosynthesis</keyword>
<dbReference type="Proteomes" id="UP000278006">
    <property type="component" value="Unassembled WGS sequence"/>
</dbReference>
<evidence type="ECO:0000256" key="4">
    <source>
        <dbReference type="ARBA" id="ARBA00022576"/>
    </source>
</evidence>
<evidence type="ECO:0000256" key="5">
    <source>
        <dbReference type="ARBA" id="ARBA00022605"/>
    </source>
</evidence>
<evidence type="ECO:0000256" key="3">
    <source>
        <dbReference type="ARBA" id="ARBA00012748"/>
    </source>
</evidence>
<protein>
    <recommendedName>
        <fullName evidence="3">histidinol-phosphate transaminase</fullName>
        <ecNumber evidence="3">2.6.1.9</ecNumber>
    </recommendedName>
</protein>
<feature type="region of interest" description="Disordered" evidence="10">
    <location>
        <begin position="1"/>
        <end position="21"/>
    </location>
</feature>
<dbReference type="EMBL" id="RDQO01000002">
    <property type="protein sequence ID" value="RMX06336.1"/>
    <property type="molecule type" value="Genomic_DNA"/>
</dbReference>
<name>A0A3M6QTI2_9BURK</name>
<dbReference type="GO" id="GO:0000105">
    <property type="term" value="P:L-histidine biosynthetic process"/>
    <property type="evidence" value="ECO:0007669"/>
    <property type="project" value="UniProtKB-KW"/>
</dbReference>
<comment type="catalytic activity">
    <reaction evidence="9">
        <text>L-histidinol phosphate + 2-oxoglutarate = 3-(imidazol-4-yl)-2-oxopropyl phosphate + L-glutamate</text>
        <dbReference type="Rhea" id="RHEA:23744"/>
        <dbReference type="ChEBI" id="CHEBI:16810"/>
        <dbReference type="ChEBI" id="CHEBI:29985"/>
        <dbReference type="ChEBI" id="CHEBI:57766"/>
        <dbReference type="ChEBI" id="CHEBI:57980"/>
        <dbReference type="EC" id="2.6.1.9"/>
    </reaction>
</comment>
<keyword evidence="6 12" id="KW-0808">Transferase</keyword>
<accession>A0A3M6QTI2</accession>
<dbReference type="CDD" id="cd00609">
    <property type="entry name" value="AAT_like"/>
    <property type="match status" value="1"/>
</dbReference>
<dbReference type="PANTHER" id="PTHR43643">
    <property type="entry name" value="HISTIDINOL-PHOSPHATE AMINOTRANSFERASE 2"/>
    <property type="match status" value="1"/>
</dbReference>
<keyword evidence="7" id="KW-0663">Pyridoxal phosphate</keyword>
<dbReference type="InterPro" id="IPR004839">
    <property type="entry name" value="Aminotransferase_I/II_large"/>
</dbReference>
<dbReference type="AlphaFoldDB" id="A0A3M6QTI2"/>
<evidence type="ECO:0000256" key="8">
    <source>
        <dbReference type="ARBA" id="ARBA00023102"/>
    </source>
</evidence>
<evidence type="ECO:0000256" key="7">
    <source>
        <dbReference type="ARBA" id="ARBA00022898"/>
    </source>
</evidence>
<dbReference type="InterPro" id="IPR015422">
    <property type="entry name" value="PyrdxlP-dep_Trfase_small"/>
</dbReference>
<dbReference type="Pfam" id="PF00155">
    <property type="entry name" value="Aminotran_1_2"/>
    <property type="match status" value="1"/>
</dbReference>
<evidence type="ECO:0000256" key="9">
    <source>
        <dbReference type="ARBA" id="ARBA00047481"/>
    </source>
</evidence>
<keyword evidence="8" id="KW-0368">Histidine biosynthesis</keyword>
<organism evidence="12 13">
    <name type="scientific">Corticibacter populi</name>
    <dbReference type="NCBI Taxonomy" id="1550736"/>
    <lineage>
        <taxon>Bacteria</taxon>
        <taxon>Pseudomonadati</taxon>
        <taxon>Pseudomonadota</taxon>
        <taxon>Betaproteobacteria</taxon>
        <taxon>Burkholderiales</taxon>
        <taxon>Comamonadaceae</taxon>
        <taxon>Corticibacter</taxon>
    </lineage>
</organism>
<gene>
    <name evidence="12" type="ORF">D8I35_07270</name>
</gene>
<comment type="similarity">
    <text evidence="2">Belongs to the class-II pyridoxal-phosphate-dependent aminotransferase family. Histidinol-phosphate aminotransferase subfamily.</text>
</comment>
<dbReference type="EC" id="2.6.1.9" evidence="3"/>
<dbReference type="GO" id="GO:0030170">
    <property type="term" value="F:pyridoxal phosphate binding"/>
    <property type="evidence" value="ECO:0007669"/>
    <property type="project" value="InterPro"/>
</dbReference>
<dbReference type="Gene3D" id="3.90.1150.10">
    <property type="entry name" value="Aspartate Aminotransferase, domain 1"/>
    <property type="match status" value="1"/>
</dbReference>
<comment type="caution">
    <text evidence="12">The sequence shown here is derived from an EMBL/GenBank/DDBJ whole genome shotgun (WGS) entry which is preliminary data.</text>
</comment>
<evidence type="ECO:0000256" key="10">
    <source>
        <dbReference type="SAM" id="MobiDB-lite"/>
    </source>
</evidence>
<sequence length="384" mass="40802">MTGGSAWPVSQEHGGTDALGTAAHDFSTNSNACGPCPEALQAVQAAEVRHYPDPHYTALREALAAWHGVAPWQILLAASASECIHRLSLWALRRGAEQVVVPSPCYGDYARQAQALGLTVASAPATREPPPEHDFGALRWACQPSSPAGRADPQLAPWLAAADAQAWRAHTPDALPAPLLRVLDMAYAPLVLDGGSGAGLDWLQQAAGQRHACWQLFSPNKALGMTGVRGAYAIAPCPPPGQSSSDAGAMAERAVAELQALAPSWPLGVHGVAMLQAWQRPSVQQWLAHSRQILLGWKRQQQACCEALGWQVWPGSLANYFVAAVPQAGRPDWPALLQSLRTAGIKLRDTTSMGLPGHVRLGVRPPASQQALRAAWQSLPAAMR</sequence>
<evidence type="ECO:0000256" key="2">
    <source>
        <dbReference type="ARBA" id="ARBA00007970"/>
    </source>
</evidence>
<evidence type="ECO:0000256" key="1">
    <source>
        <dbReference type="ARBA" id="ARBA00005011"/>
    </source>
</evidence>
<dbReference type="Gene3D" id="3.40.640.10">
    <property type="entry name" value="Type I PLP-dependent aspartate aminotransferase-like (Major domain)"/>
    <property type="match status" value="1"/>
</dbReference>
<evidence type="ECO:0000259" key="11">
    <source>
        <dbReference type="Pfam" id="PF00155"/>
    </source>
</evidence>
<keyword evidence="4 12" id="KW-0032">Aminotransferase</keyword>
<dbReference type="SUPFAM" id="SSF53383">
    <property type="entry name" value="PLP-dependent transferases"/>
    <property type="match status" value="1"/>
</dbReference>
<evidence type="ECO:0000256" key="6">
    <source>
        <dbReference type="ARBA" id="ARBA00022679"/>
    </source>
</evidence>